<reference evidence="1 2" key="1">
    <citation type="submission" date="2015-09" db="EMBL/GenBank/DDBJ databases">
        <authorList>
            <consortium name="Pathogen Informatics"/>
        </authorList>
    </citation>
    <scope>NUCLEOTIDE SEQUENCE [LARGE SCALE GENOMIC DNA]</scope>
    <source>
        <strain evidence="1 2">2789STDY5834842</strain>
    </source>
</reference>
<evidence type="ECO:0000313" key="1">
    <source>
        <dbReference type="EMBL" id="CUO17919.1"/>
    </source>
</evidence>
<organism evidence="1 2">
    <name type="scientific">Phocaeicola vulgatus</name>
    <name type="common">Bacteroides vulgatus</name>
    <dbReference type="NCBI Taxonomy" id="821"/>
    <lineage>
        <taxon>Bacteria</taxon>
        <taxon>Pseudomonadati</taxon>
        <taxon>Bacteroidota</taxon>
        <taxon>Bacteroidia</taxon>
        <taxon>Bacteroidales</taxon>
        <taxon>Bacteroidaceae</taxon>
        <taxon>Phocaeicola</taxon>
    </lineage>
</organism>
<dbReference type="EMBL" id="CYZI01000006">
    <property type="protein sequence ID" value="CUO17919.1"/>
    <property type="molecule type" value="Genomic_DNA"/>
</dbReference>
<accession>A0A174D0R1</accession>
<gene>
    <name evidence="1" type="ORF">ERS852457_01480</name>
</gene>
<proteinExistence type="predicted"/>
<sequence length="44" mass="5103">MAPYAKTAKVINVRPLTCWTPRENSCKYLKIAAKEMDDFNMPKK</sequence>
<dbReference type="AlphaFoldDB" id="A0A174D0R1"/>
<evidence type="ECO:0000313" key="2">
    <source>
        <dbReference type="Proteomes" id="UP000095333"/>
    </source>
</evidence>
<name>A0A174D0R1_PHOVU</name>
<dbReference type="Proteomes" id="UP000095333">
    <property type="component" value="Unassembled WGS sequence"/>
</dbReference>
<protein>
    <submittedName>
        <fullName evidence="1">Uncharacterized protein</fullName>
    </submittedName>
</protein>